<dbReference type="GO" id="GO:0016491">
    <property type="term" value="F:oxidoreductase activity"/>
    <property type="evidence" value="ECO:0007669"/>
    <property type="project" value="InterPro"/>
</dbReference>
<feature type="domain" description="NADP-dependent oxidoreductase" evidence="1">
    <location>
        <begin position="10"/>
        <end position="208"/>
    </location>
</feature>
<dbReference type="InterPro" id="IPR036812">
    <property type="entry name" value="NAD(P)_OxRdtase_dom_sf"/>
</dbReference>
<proteinExistence type="predicted"/>
<keyword evidence="3" id="KW-1185">Reference proteome</keyword>
<dbReference type="Proteomes" id="UP001432027">
    <property type="component" value="Unassembled WGS sequence"/>
</dbReference>
<dbReference type="PANTHER" id="PTHR11732">
    <property type="entry name" value="ALDO/KETO REDUCTASE"/>
    <property type="match status" value="1"/>
</dbReference>
<reference evidence="2" key="1">
    <citation type="submission" date="2023-10" db="EMBL/GenBank/DDBJ databases">
        <title>Genome assembly of Pristionchus species.</title>
        <authorList>
            <person name="Yoshida K."/>
            <person name="Sommer R.J."/>
        </authorList>
    </citation>
    <scope>NUCLEOTIDE SEQUENCE</scope>
    <source>
        <strain evidence="2">RS0144</strain>
    </source>
</reference>
<dbReference type="Gene3D" id="3.20.20.100">
    <property type="entry name" value="NADP-dependent oxidoreductase domain"/>
    <property type="match status" value="1"/>
</dbReference>
<dbReference type="SUPFAM" id="SSF51430">
    <property type="entry name" value="NAD(P)-linked oxidoreductase"/>
    <property type="match status" value="1"/>
</dbReference>
<sequence>SYHHIGLQLSQLQESLKRLNTSYVDLLLVEQPPSNQPDACNHAKSFERKNVCHQGLEALYGLGLAKAIGICNWSVGEMERVRAIASVPIHVAQVECHIYRPQLELIAYCEKHKIIVISDGFIGSPAIPIPFLHKVIDFFDYPNMFAEPVVVEIADKHKKTPAQVLLHYLLDRYIGVIYNSLSPDRMNENLDVSKSLLIHEDITRLNAIPYR</sequence>
<name>A0AAV5SGI7_9BILA</name>
<evidence type="ECO:0000313" key="2">
    <source>
        <dbReference type="EMBL" id="GMS81979.1"/>
    </source>
</evidence>
<evidence type="ECO:0000313" key="3">
    <source>
        <dbReference type="Proteomes" id="UP001432027"/>
    </source>
</evidence>
<comment type="caution">
    <text evidence="2">The sequence shown here is derived from an EMBL/GenBank/DDBJ whole genome shotgun (WGS) entry which is preliminary data.</text>
</comment>
<feature type="non-terminal residue" evidence="2">
    <location>
        <position position="1"/>
    </location>
</feature>
<organism evidence="2 3">
    <name type="scientific">Pristionchus entomophagus</name>
    <dbReference type="NCBI Taxonomy" id="358040"/>
    <lineage>
        <taxon>Eukaryota</taxon>
        <taxon>Metazoa</taxon>
        <taxon>Ecdysozoa</taxon>
        <taxon>Nematoda</taxon>
        <taxon>Chromadorea</taxon>
        <taxon>Rhabditida</taxon>
        <taxon>Rhabditina</taxon>
        <taxon>Diplogasteromorpha</taxon>
        <taxon>Diplogasteroidea</taxon>
        <taxon>Neodiplogasteridae</taxon>
        <taxon>Pristionchus</taxon>
    </lineage>
</organism>
<accession>A0AAV5SGI7</accession>
<feature type="non-terminal residue" evidence="2">
    <location>
        <position position="211"/>
    </location>
</feature>
<dbReference type="InterPro" id="IPR020471">
    <property type="entry name" value="AKR"/>
</dbReference>
<dbReference type="EMBL" id="BTSX01000001">
    <property type="protein sequence ID" value="GMS81979.1"/>
    <property type="molecule type" value="Genomic_DNA"/>
</dbReference>
<gene>
    <name evidence="2" type="ORF">PENTCL1PPCAC_4154</name>
</gene>
<evidence type="ECO:0000259" key="1">
    <source>
        <dbReference type="Pfam" id="PF00248"/>
    </source>
</evidence>
<protein>
    <recommendedName>
        <fullName evidence="1">NADP-dependent oxidoreductase domain-containing protein</fullName>
    </recommendedName>
</protein>
<dbReference type="AlphaFoldDB" id="A0AAV5SGI7"/>
<dbReference type="Pfam" id="PF00248">
    <property type="entry name" value="Aldo_ket_red"/>
    <property type="match status" value="1"/>
</dbReference>
<dbReference type="PRINTS" id="PR00069">
    <property type="entry name" value="ALDKETRDTASE"/>
</dbReference>
<dbReference type="InterPro" id="IPR023210">
    <property type="entry name" value="NADP_OxRdtase_dom"/>
</dbReference>